<evidence type="ECO:0000256" key="1">
    <source>
        <dbReference type="SAM" id="Phobius"/>
    </source>
</evidence>
<sequence length="86" mass="9574">MKIRASNTHPTGVEFLFEAKCAQIDGRHLVDASYRYLLQGFISTPWLSLMALYIAFRASSSHALPSFPCGDKVLTAVQLWNCIALN</sequence>
<proteinExistence type="predicted"/>
<organism evidence="2 3">
    <name type="scientific">Rhizopogon vinicolor AM-OR11-026</name>
    <dbReference type="NCBI Taxonomy" id="1314800"/>
    <lineage>
        <taxon>Eukaryota</taxon>
        <taxon>Fungi</taxon>
        <taxon>Dikarya</taxon>
        <taxon>Basidiomycota</taxon>
        <taxon>Agaricomycotina</taxon>
        <taxon>Agaricomycetes</taxon>
        <taxon>Agaricomycetidae</taxon>
        <taxon>Boletales</taxon>
        <taxon>Suillineae</taxon>
        <taxon>Rhizopogonaceae</taxon>
        <taxon>Rhizopogon</taxon>
    </lineage>
</organism>
<gene>
    <name evidence="2" type="ORF">K503DRAFT_283270</name>
</gene>
<keyword evidence="1" id="KW-1133">Transmembrane helix</keyword>
<keyword evidence="3" id="KW-1185">Reference proteome</keyword>
<evidence type="ECO:0000313" key="2">
    <source>
        <dbReference type="EMBL" id="OAX42786.1"/>
    </source>
</evidence>
<dbReference type="Proteomes" id="UP000092154">
    <property type="component" value="Unassembled WGS sequence"/>
</dbReference>
<dbReference type="InParanoid" id="A0A1B7ND57"/>
<dbReference type="EMBL" id="KV448149">
    <property type="protein sequence ID" value="OAX42786.1"/>
    <property type="molecule type" value="Genomic_DNA"/>
</dbReference>
<feature type="transmembrane region" description="Helical" evidence="1">
    <location>
        <begin position="36"/>
        <end position="56"/>
    </location>
</feature>
<protein>
    <submittedName>
        <fullName evidence="2">Uncharacterized protein</fullName>
    </submittedName>
</protein>
<accession>A0A1B7ND57</accession>
<reference evidence="2 3" key="1">
    <citation type="submission" date="2016-06" db="EMBL/GenBank/DDBJ databases">
        <title>Comparative genomics of the ectomycorrhizal sister species Rhizopogon vinicolor and Rhizopogon vesiculosus (Basidiomycota: Boletales) reveals a divergence of the mating type B locus.</title>
        <authorList>
            <consortium name="DOE Joint Genome Institute"/>
            <person name="Mujic A.B."/>
            <person name="Kuo A."/>
            <person name="Tritt A."/>
            <person name="Lipzen A."/>
            <person name="Chen C."/>
            <person name="Johnson J."/>
            <person name="Sharma A."/>
            <person name="Barry K."/>
            <person name="Grigoriev I.V."/>
            <person name="Spatafora J.W."/>
        </authorList>
    </citation>
    <scope>NUCLEOTIDE SEQUENCE [LARGE SCALE GENOMIC DNA]</scope>
    <source>
        <strain evidence="2 3">AM-OR11-026</strain>
    </source>
</reference>
<keyword evidence="1" id="KW-0812">Transmembrane</keyword>
<keyword evidence="1" id="KW-0472">Membrane</keyword>
<name>A0A1B7ND57_9AGAM</name>
<evidence type="ECO:0000313" key="3">
    <source>
        <dbReference type="Proteomes" id="UP000092154"/>
    </source>
</evidence>
<dbReference type="AlphaFoldDB" id="A0A1B7ND57"/>